<keyword evidence="3 5" id="KW-1133">Transmembrane helix</keyword>
<feature type="domain" description="NADH:quinone oxidoreductase/Mrp antiporter transmembrane" evidence="6">
    <location>
        <begin position="345"/>
        <end position="417"/>
    </location>
</feature>
<dbReference type="RefSeq" id="YP_009688020.1">
    <property type="nucleotide sequence ID" value="NC_044492.1"/>
</dbReference>
<feature type="transmembrane region" description="Helical" evidence="5">
    <location>
        <begin position="467"/>
        <end position="492"/>
    </location>
</feature>
<dbReference type="GO" id="GO:0042773">
    <property type="term" value="P:ATP synthesis coupled electron transport"/>
    <property type="evidence" value="ECO:0007669"/>
    <property type="project" value="InterPro"/>
</dbReference>
<gene>
    <name evidence="7" type="primary">nad2</name>
</gene>
<dbReference type="InterPro" id="IPR001750">
    <property type="entry name" value="ND/Mrp_TM"/>
</dbReference>
<evidence type="ECO:0000313" key="7">
    <source>
        <dbReference type="EMBL" id="QDX17582.1"/>
    </source>
</evidence>
<geneLocation type="mitochondrion" evidence="7"/>
<feature type="transmembrane region" description="Helical" evidence="5">
    <location>
        <begin position="533"/>
        <end position="554"/>
    </location>
</feature>
<feature type="transmembrane region" description="Helical" evidence="5">
    <location>
        <begin position="54"/>
        <end position="74"/>
    </location>
</feature>
<dbReference type="Gene3D" id="1.20.120.1200">
    <property type="entry name" value="NADH-ubiquinone/plastoquinone oxidoreductase chain 6, subunit NuoJ"/>
    <property type="match status" value="1"/>
</dbReference>
<evidence type="ECO:0000256" key="1">
    <source>
        <dbReference type="ARBA" id="ARBA00004141"/>
    </source>
</evidence>
<proteinExistence type="inferred from homology"/>
<protein>
    <submittedName>
        <fullName evidence="7">NADH dehydrogenase subunit 2</fullName>
    </submittedName>
</protein>
<dbReference type="InterPro" id="IPR010096">
    <property type="entry name" value="NADH-Q_OxRdtase_suN/2"/>
</dbReference>
<keyword evidence="2 5" id="KW-0812">Transmembrane</keyword>
<dbReference type="AlphaFoldDB" id="A0A5B8H9H3"/>
<feature type="transmembrane region" description="Helical" evidence="5">
    <location>
        <begin position="257"/>
        <end position="274"/>
    </location>
</feature>
<evidence type="ECO:0000256" key="4">
    <source>
        <dbReference type="ARBA" id="ARBA00023136"/>
    </source>
</evidence>
<dbReference type="EMBL" id="MH681882">
    <property type="protein sequence ID" value="QDX17582.1"/>
    <property type="molecule type" value="Genomic_DNA"/>
</dbReference>
<feature type="transmembrane region" description="Helical" evidence="5">
    <location>
        <begin position="671"/>
        <end position="692"/>
    </location>
</feature>
<feature type="transmembrane region" description="Helical" evidence="5">
    <location>
        <begin position="294"/>
        <end position="314"/>
    </location>
</feature>
<feature type="transmembrane region" description="Helical" evidence="5">
    <location>
        <begin position="380"/>
        <end position="403"/>
    </location>
</feature>
<dbReference type="GO" id="GO:0008137">
    <property type="term" value="F:NADH dehydrogenase (ubiquinone) activity"/>
    <property type="evidence" value="ECO:0007669"/>
    <property type="project" value="InterPro"/>
</dbReference>
<feature type="transmembrane region" description="Helical" evidence="5">
    <location>
        <begin position="561"/>
        <end position="583"/>
    </location>
</feature>
<feature type="transmembrane region" description="Helical" evidence="5">
    <location>
        <begin position="221"/>
        <end position="237"/>
    </location>
</feature>
<dbReference type="HAMAP" id="MF_00445">
    <property type="entry name" value="NDH1_NuoN_1"/>
    <property type="match status" value="1"/>
</dbReference>
<feature type="transmembrane region" description="Helical" evidence="5">
    <location>
        <begin position="717"/>
        <end position="742"/>
    </location>
</feature>
<name>A0A5B8H9H3_9STRA</name>
<evidence type="ECO:0000259" key="6">
    <source>
        <dbReference type="Pfam" id="PF00361"/>
    </source>
</evidence>
<feature type="domain" description="NADH:quinone oxidoreductase/Mrp antiporter transmembrane" evidence="6">
    <location>
        <begin position="457"/>
        <end position="686"/>
    </location>
</feature>
<sequence>MLNILCGFFAFLLCVSSLCVVLFHNPFFSLLFLILSFLLTAVLFLILECEFFALIILIIYVGAVAILVLFMLMMLETKLKNLFKNIVLYFPFGVFINGLFFFELVNVISACFDKNPIRQSGFDNHIFFQQTDVDPIMDIEALGQILYNHFVLQFIIVGLILFVALVGVIYLTSAYYNTASFTNSSISLSKTARNVLAQQQNGLSLIFGYIQVHELTSLPEYFFITFLFCVTLFMLLFSKITSQNKMFLQRFPYDTSLSSLVILGLVFYFILLSQQIDISFLNTSSFTATVRNDLLALMAKFIICFFSILYVFFITKYLKYRKLSNLEYYILLINSMLGFFLLCESNDLITAYLAIELQGLSFYVLASFKKSSSFSIESGIKYFVLGSFSTAMFLFGTSLVYGLSGSVIHMDFQNLFFWSLSSESLFSVLDISKDYNQYISSTGLTDNTLSLTYDKELSQTHAFFNNVIVLGVLLIVFALFFKLVLAPFYLWAPDVYEGSPSSSTFFFMVISKFSFFVFLVRLCYSGFYSLIDYWQFYALIVATLSTFIGAFVGLKQRKLKSLLTYSSIGNMGFVLLSFSLGGFEGIQVHLYYLMIYMFSGLCIWSIVLNLRLKTKLYNMKFNKDLGDFVLLQESNQITAQNLAIPLFTLAGLPPIIGFIVKMSVFKSLIGISIYFFSLVNILFSAISTFYYLRMVKIIFFENTNVGKLYKPFDTGSTLLFINNLMSFFLIFMFISPMLVYFYSYKLVLVLNYVLY</sequence>
<reference evidence="7" key="1">
    <citation type="journal article" date="2019" name="Plant Ecol Evol">
        <title>Haslea nusantara (Bacillariophyceae), a new blue diatom from the Java Sea, Indonesia: morphology, biometry and molecular characterization.</title>
        <authorList>
            <person name="Prasetiya F.S."/>
            <person name="Gastineau R."/>
            <person name="Poulin M."/>
            <person name="Lemieux C."/>
            <person name="Turmel M."/>
            <person name="Syakti A.D."/>
            <person name="Hardivillier Y."/>
            <person name="Widowati I."/>
            <person name="Risjani Y."/>
            <person name="Iskandar I."/>
            <person name="Subroto T."/>
            <person name="Falaise C."/>
            <person name="Arsad S."/>
            <person name="Safitri I."/>
            <person name="Mouget J.-L."/>
            <person name="Leignel V."/>
        </authorList>
    </citation>
    <scope>NUCLEOTIDE SEQUENCE</scope>
</reference>
<keyword evidence="4 5" id="KW-0472">Membrane</keyword>
<evidence type="ECO:0000256" key="3">
    <source>
        <dbReference type="ARBA" id="ARBA00022989"/>
    </source>
</evidence>
<feature type="transmembrane region" description="Helical" evidence="5">
    <location>
        <begin position="504"/>
        <end position="527"/>
    </location>
</feature>
<evidence type="ECO:0000256" key="2">
    <source>
        <dbReference type="ARBA" id="ARBA00022692"/>
    </source>
</evidence>
<organism evidence="7">
    <name type="scientific">Haslea nusantara</name>
    <dbReference type="NCBI Taxonomy" id="2600302"/>
    <lineage>
        <taxon>Eukaryota</taxon>
        <taxon>Sar</taxon>
        <taxon>Stramenopiles</taxon>
        <taxon>Ochrophyta</taxon>
        <taxon>Bacillariophyta</taxon>
        <taxon>Bacillariophyceae</taxon>
        <taxon>Bacillariophycidae</taxon>
        <taxon>Naviculales</taxon>
        <taxon>Naviculaceae</taxon>
        <taxon>Haslea</taxon>
    </lineage>
</organism>
<feature type="transmembrane region" description="Helical" evidence="5">
    <location>
        <begin position="589"/>
        <end position="610"/>
    </location>
</feature>
<dbReference type="PANTHER" id="PTHR22773">
    <property type="entry name" value="NADH DEHYDROGENASE"/>
    <property type="match status" value="1"/>
</dbReference>
<dbReference type="GeneID" id="41663711"/>
<dbReference type="GO" id="GO:0016020">
    <property type="term" value="C:membrane"/>
    <property type="evidence" value="ECO:0007669"/>
    <property type="project" value="UniProtKB-SubCell"/>
</dbReference>
<feature type="transmembrane region" description="Helical" evidence="5">
    <location>
        <begin position="348"/>
        <end position="368"/>
    </location>
</feature>
<comment type="subcellular location">
    <subcellularLocation>
        <location evidence="1">Membrane</location>
        <topology evidence="1">Multi-pass membrane protein</topology>
    </subcellularLocation>
</comment>
<feature type="transmembrane region" description="Helical" evidence="5">
    <location>
        <begin position="326"/>
        <end position="342"/>
    </location>
</feature>
<evidence type="ECO:0000256" key="5">
    <source>
        <dbReference type="SAM" id="Phobius"/>
    </source>
</evidence>
<dbReference type="InterPro" id="IPR001457">
    <property type="entry name" value="NADH_UbQ/plastoQ_OxRdtase_su6"/>
</dbReference>
<accession>A0A5B8H9H3</accession>
<feature type="transmembrane region" description="Helical" evidence="5">
    <location>
        <begin position="150"/>
        <end position="171"/>
    </location>
</feature>
<feature type="transmembrane region" description="Helical" evidence="5">
    <location>
        <begin position="86"/>
        <end position="112"/>
    </location>
</feature>
<feature type="transmembrane region" description="Helical" evidence="5">
    <location>
        <begin position="29"/>
        <end position="47"/>
    </location>
</feature>
<dbReference type="Pfam" id="PF00361">
    <property type="entry name" value="Proton_antipo_M"/>
    <property type="match status" value="2"/>
</dbReference>
<dbReference type="InterPro" id="IPR042106">
    <property type="entry name" value="Nuo/plastoQ_OxRdtase_6_NuoJ"/>
</dbReference>
<keyword evidence="7" id="KW-0496">Mitochondrion</keyword>
<dbReference type="Pfam" id="PF00499">
    <property type="entry name" value="Oxidored_q3"/>
    <property type="match status" value="1"/>
</dbReference>
<feature type="transmembrane region" description="Helical" evidence="5">
    <location>
        <begin position="642"/>
        <end position="665"/>
    </location>
</feature>